<dbReference type="PANTHER" id="PTHR46696:SF1">
    <property type="entry name" value="CYTOCHROME P450 YJIB-RELATED"/>
    <property type="match status" value="1"/>
</dbReference>
<gene>
    <name evidence="4" type="ORF">HQ497_01060</name>
</gene>
<dbReference type="PROSITE" id="PS00086">
    <property type="entry name" value="CYTOCHROME_P450"/>
    <property type="match status" value="1"/>
</dbReference>
<feature type="non-terminal residue" evidence="4">
    <location>
        <position position="1"/>
    </location>
</feature>
<keyword evidence="3" id="KW-0408">Iron</keyword>
<sequence>QLLMWYVSGNRDEEVIDRANEFLIDRPQARHHLSFGFGIHRCMGNRLAEMQLRIVWEEITKRFKHVEVVGDPVRLRSSFVRGITELPVRVHDR</sequence>
<proteinExistence type="inferred from homology"/>
<dbReference type="GO" id="GO:0004497">
    <property type="term" value="F:monooxygenase activity"/>
    <property type="evidence" value="ECO:0007669"/>
    <property type="project" value="UniProtKB-KW"/>
</dbReference>
<dbReference type="SUPFAM" id="SSF48264">
    <property type="entry name" value="Cytochrome P450"/>
    <property type="match status" value="1"/>
</dbReference>
<name>A0A972VVL2_9GAMM</name>
<dbReference type="Gene3D" id="1.10.630.10">
    <property type="entry name" value="Cytochrome P450"/>
    <property type="match status" value="1"/>
</dbReference>
<dbReference type="InterPro" id="IPR001128">
    <property type="entry name" value="Cyt_P450"/>
</dbReference>
<dbReference type="EMBL" id="JABMOJ010000039">
    <property type="protein sequence ID" value="NQV63927.1"/>
    <property type="molecule type" value="Genomic_DNA"/>
</dbReference>
<reference evidence="4" key="1">
    <citation type="submission" date="2020-05" db="EMBL/GenBank/DDBJ databases">
        <title>Sulfur intermediates as new biogeochemical hubs in an aquatic model microbial ecosystem.</title>
        <authorList>
            <person name="Vigneron A."/>
        </authorList>
    </citation>
    <scope>NUCLEOTIDE SEQUENCE</scope>
    <source>
        <strain evidence="4">Bin.250</strain>
    </source>
</reference>
<dbReference type="PRINTS" id="PR00359">
    <property type="entry name" value="BP450"/>
</dbReference>
<evidence type="ECO:0000256" key="3">
    <source>
        <dbReference type="RuleBase" id="RU000461"/>
    </source>
</evidence>
<evidence type="ECO:0000256" key="2">
    <source>
        <dbReference type="ARBA" id="ARBA00010617"/>
    </source>
</evidence>
<comment type="caution">
    <text evidence="4">The sequence shown here is derived from an EMBL/GenBank/DDBJ whole genome shotgun (WGS) entry which is preliminary data.</text>
</comment>
<dbReference type="AlphaFoldDB" id="A0A972VVL2"/>
<keyword evidence="3" id="KW-0503">Monooxygenase</keyword>
<dbReference type="InterPro" id="IPR036396">
    <property type="entry name" value="Cyt_P450_sf"/>
</dbReference>
<organism evidence="4 5">
    <name type="scientific">SAR86 cluster bacterium</name>
    <dbReference type="NCBI Taxonomy" id="2030880"/>
    <lineage>
        <taxon>Bacteria</taxon>
        <taxon>Pseudomonadati</taxon>
        <taxon>Pseudomonadota</taxon>
        <taxon>Gammaproteobacteria</taxon>
        <taxon>SAR86 cluster</taxon>
    </lineage>
</organism>
<comment type="similarity">
    <text evidence="2 3">Belongs to the cytochrome P450 family.</text>
</comment>
<keyword evidence="3" id="KW-0560">Oxidoreductase</keyword>
<accession>A0A972VVL2</accession>
<dbReference type="GO" id="GO:0005506">
    <property type="term" value="F:iron ion binding"/>
    <property type="evidence" value="ECO:0007669"/>
    <property type="project" value="InterPro"/>
</dbReference>
<evidence type="ECO:0000256" key="1">
    <source>
        <dbReference type="ARBA" id="ARBA00001971"/>
    </source>
</evidence>
<keyword evidence="3" id="KW-0349">Heme</keyword>
<evidence type="ECO:0000313" key="5">
    <source>
        <dbReference type="Proteomes" id="UP000754644"/>
    </source>
</evidence>
<dbReference type="PANTHER" id="PTHR46696">
    <property type="entry name" value="P450, PUTATIVE (EUROFUNG)-RELATED"/>
    <property type="match status" value="1"/>
</dbReference>
<evidence type="ECO:0000313" key="4">
    <source>
        <dbReference type="EMBL" id="NQV63927.1"/>
    </source>
</evidence>
<dbReference type="GO" id="GO:0016705">
    <property type="term" value="F:oxidoreductase activity, acting on paired donors, with incorporation or reduction of molecular oxygen"/>
    <property type="evidence" value="ECO:0007669"/>
    <property type="project" value="InterPro"/>
</dbReference>
<dbReference type="GO" id="GO:0020037">
    <property type="term" value="F:heme binding"/>
    <property type="evidence" value="ECO:0007669"/>
    <property type="project" value="InterPro"/>
</dbReference>
<dbReference type="Proteomes" id="UP000754644">
    <property type="component" value="Unassembled WGS sequence"/>
</dbReference>
<keyword evidence="3" id="KW-0479">Metal-binding</keyword>
<comment type="cofactor">
    <cofactor evidence="1">
        <name>heme</name>
        <dbReference type="ChEBI" id="CHEBI:30413"/>
    </cofactor>
</comment>
<protein>
    <submittedName>
        <fullName evidence="4">Cytochrome P450</fullName>
    </submittedName>
</protein>
<dbReference type="InterPro" id="IPR002397">
    <property type="entry name" value="Cyt_P450_B"/>
</dbReference>
<dbReference type="Pfam" id="PF00067">
    <property type="entry name" value="p450"/>
    <property type="match status" value="1"/>
</dbReference>
<dbReference type="InterPro" id="IPR017972">
    <property type="entry name" value="Cyt_P450_CS"/>
</dbReference>